<dbReference type="GeneID" id="30030876"/>
<dbReference type="PANTHER" id="PTHR21512">
    <property type="entry name" value="TRAFFICKING PROTEIN PARTICLE COMPLEX SUBUNIT 9"/>
    <property type="match status" value="1"/>
</dbReference>
<evidence type="ECO:0000313" key="9">
    <source>
        <dbReference type="Proteomes" id="UP000092555"/>
    </source>
</evidence>
<keyword evidence="2" id="KW-0333">Golgi apparatus</keyword>
<dbReference type="InterPro" id="IPR058568">
    <property type="entry name" value="Ig_TRAPPC9_Trs120_4th"/>
</dbReference>
<sequence>MESFKFITPARVRVFLTPVGEISPQNFHHYAEIVKSVTDIRLLDVSPIPECRHFNPQEFSQGRIFYNPSVEPDADDTTFLEDFEPFRKTFIVIGLGIHPASPQHLTHTLASLKADHPAAISHNIIYQQSLTEKSELPEIFHISKEAEKIRTSIETVLCGITRNFLVSLDEYAYSYESITLRSPISLMDSSVLTRTINLAQKRLSSGLSFKPLFANGQNVTSSVKDLKVKSLQRQTGRQAKIMGNFFLLAGRTQDALQYFTDAAINSKKSDDYLWLASALEGIAVSATILLHLGLPFQIQNPMFASVLHLPKSRNSSIMKSNGKVSMEDIVSRKRILVTTPRNSTSSSLSLGTHQLGTIIDVSQVQIIEFLILLTLRTSHYYKLSTYEVDDCVPDIVYVESLLRNTKLMVTIYLSRSRNTVPILEQLVGFESLNGQKVSAEFNLLQKNIVAEMDRIFALQLNKLDITKQCRIYCALASIYRDLGLYRKYGLVIRLLLDVLLPQASFIEQNLTSGELGSAKYLKDIIETLLYIYHIDEKKDTSCLSPKHNSNWIVLQLLLIKVCLRIAEAFQDYATLMKLCVLTLNKFTHCLPVEDQIKLRDKLSWLNLISAKEAVDLQAPHPDPFIIRDAKFIVLLRSTSLVPLASKNTSDLKSNSVFFDPYNKGIKKGTADRIICQNEVHQLKVVLQNPFYYGLDIRAMHVVAQHGFKLETVASLFKVASISQLGQMQIIPAHGGKGSSRKKDTVFDNNGITSGKGFSIPPISTAEVIISFRALEPGSFHITEFEVDFGNKYSQSFSIIDQEKYSGLNKLTYYRVNIPNQSSQTLENMFHNLLVGNFGNRATKKIVSLTAITSQPTLSIVKNQKPNDWVMLLEGEVQSSSLKLKNCSNDLVNYLSISPWDSTVDSISSKLSLSHQNNLNAAEVYELEWLLLERKALCVTNKSEIASEYKVIPPGGEVDIHYDIIGKCGMSELKLILEYGKRLSDTHGDCFLKKLIVPCLISIHRSLEITASNIIPLFSSTWNVLSESNTSIIGCPAQESLTDLNEFILSISASSTEDVSDYCLLVLDVRNFWKDCLVAKIASKLGTRHFQIEKCILPNKSAKLFIPVRRIRGHSFDPFKAIPSMRKKQFVKDYTLSREEERQVRRSFWVREELLKLLSARWNTAPDSSHKEGEIDLRRIRLSAPMTNSLLYDDLLIFHEVFSEDKPDKAFGTENSRLHLERERFYILRTRVINHTTRSISGMLRHIPFPLNAPTKHDLLIDQKILYNGFLQSHVSKNAIGPGETYEREIGFMIMEKGQYEWGCVFDVSGEQPKRIIGREPVYIIAS</sequence>
<dbReference type="Pfam" id="PF26283">
    <property type="entry name" value="Ig_TRAPPC9-Trs120_4th"/>
    <property type="match status" value="1"/>
</dbReference>
<gene>
    <name evidence="8" type="ORF">METBIDRAFT_45262</name>
</gene>
<evidence type="ECO:0000259" key="7">
    <source>
        <dbReference type="Pfam" id="PF26283"/>
    </source>
</evidence>
<comment type="subcellular location">
    <subcellularLocation>
        <location evidence="1">Golgi apparatus</location>
    </subcellularLocation>
</comment>
<dbReference type="Pfam" id="PF26251">
    <property type="entry name" value="TPR_TRAPPC9-Trs120"/>
    <property type="match status" value="1"/>
</dbReference>
<feature type="domain" description="Trs120/TRAPPC9 N-terminal" evidence="3">
    <location>
        <begin position="4"/>
        <end position="299"/>
    </location>
</feature>
<name>A0A1A0H7N4_9ASCO</name>
<evidence type="ECO:0000256" key="1">
    <source>
        <dbReference type="ARBA" id="ARBA00004555"/>
    </source>
</evidence>
<dbReference type="InterPro" id="IPR013935">
    <property type="entry name" value="Trs120_TRAPPC9"/>
</dbReference>
<feature type="domain" description="Trs120/TRAPPC9 third Ig-like" evidence="6">
    <location>
        <begin position="1007"/>
        <end position="1189"/>
    </location>
</feature>
<feature type="domain" description="Trs120/TRAPPC9 TPR region" evidence="4">
    <location>
        <begin position="372"/>
        <end position="604"/>
    </location>
</feature>
<dbReference type="Pfam" id="PF26254">
    <property type="entry name" value="Ig_TRAPPC9-Trs120_1st"/>
    <property type="match status" value="1"/>
</dbReference>
<dbReference type="Pfam" id="PF26282">
    <property type="entry name" value="Ig_TRAPPC9-Trs120_3rd"/>
    <property type="match status" value="1"/>
</dbReference>
<dbReference type="PANTHER" id="PTHR21512:SF5">
    <property type="entry name" value="TRAFFICKING PROTEIN PARTICLE COMPLEX SUBUNIT 9"/>
    <property type="match status" value="1"/>
</dbReference>
<protein>
    <submittedName>
        <fullName evidence="8">Trs120-domain-containing protein</fullName>
    </submittedName>
</protein>
<dbReference type="STRING" id="869754.A0A1A0H7N4"/>
<dbReference type="Pfam" id="PF08626">
    <property type="entry name" value="TRAPPC9-Trs120"/>
    <property type="match status" value="1"/>
</dbReference>
<evidence type="ECO:0000313" key="8">
    <source>
        <dbReference type="EMBL" id="OBA20036.1"/>
    </source>
</evidence>
<dbReference type="Pfam" id="PF26280">
    <property type="entry name" value="Ig_TRAPPC9-Trs120_2nd"/>
    <property type="match status" value="1"/>
</dbReference>
<feature type="domain" description="Trs120/TRAPPC9 fourth Ig-like" evidence="7">
    <location>
        <begin position="1214"/>
        <end position="1325"/>
    </location>
</feature>
<evidence type="ECO:0000259" key="4">
    <source>
        <dbReference type="Pfam" id="PF26251"/>
    </source>
</evidence>
<feature type="domain" description="Trs120/TRAPPC9 first Ig-like" evidence="5">
    <location>
        <begin position="636"/>
        <end position="718"/>
    </location>
</feature>
<evidence type="ECO:0000259" key="5">
    <source>
        <dbReference type="Pfam" id="PF26254"/>
    </source>
</evidence>
<accession>A0A1A0H7N4</accession>
<reference evidence="8 9" key="1">
    <citation type="submission" date="2016-05" db="EMBL/GenBank/DDBJ databases">
        <title>Comparative genomics of biotechnologically important yeasts.</title>
        <authorList>
            <consortium name="DOE Joint Genome Institute"/>
            <person name="Riley R."/>
            <person name="Haridas S."/>
            <person name="Wolfe K.H."/>
            <person name="Lopes M.R."/>
            <person name="Hittinger C.T."/>
            <person name="Goker M."/>
            <person name="Salamov A."/>
            <person name="Wisecaver J."/>
            <person name="Long T.M."/>
            <person name="Aerts A.L."/>
            <person name="Barry K."/>
            <person name="Choi C."/>
            <person name="Clum A."/>
            <person name="Coughlan A.Y."/>
            <person name="Deshpande S."/>
            <person name="Douglass A.P."/>
            <person name="Hanson S.J."/>
            <person name="Klenk H.-P."/>
            <person name="LaButti K."/>
            <person name="Lapidus A."/>
            <person name="Lindquist E."/>
            <person name="Lipzen A."/>
            <person name="Meier-kolthoff J.P."/>
            <person name="Ohm R.A."/>
            <person name="Otillar R.P."/>
            <person name="Pangilinan J."/>
            <person name="Peng Y."/>
            <person name="Rokas A."/>
            <person name="Rosa C.A."/>
            <person name="Scheuner C."/>
            <person name="Sibirny A.A."/>
            <person name="Slot J.C."/>
            <person name="Stielow J.B."/>
            <person name="Sun H."/>
            <person name="Kurtzman C.P."/>
            <person name="Blackwell M."/>
            <person name="Grigoriev I.V."/>
            <person name="Jeffries T.W."/>
        </authorList>
    </citation>
    <scope>NUCLEOTIDE SEQUENCE [LARGE SCALE GENOMIC DNA]</scope>
    <source>
        <strain evidence="8 9">NRRL YB-4993</strain>
    </source>
</reference>
<evidence type="ECO:0000259" key="3">
    <source>
        <dbReference type="Pfam" id="PF08626"/>
    </source>
</evidence>
<evidence type="ECO:0000256" key="2">
    <source>
        <dbReference type="ARBA" id="ARBA00023034"/>
    </source>
</evidence>
<dbReference type="GO" id="GO:0005802">
    <property type="term" value="C:trans-Golgi network"/>
    <property type="evidence" value="ECO:0007669"/>
    <property type="project" value="TreeGrafter"/>
</dbReference>
<dbReference type="RefSeq" id="XP_018710561.1">
    <property type="nucleotide sequence ID" value="XM_018857900.1"/>
</dbReference>
<evidence type="ECO:0000259" key="6">
    <source>
        <dbReference type="Pfam" id="PF26282"/>
    </source>
</evidence>
<dbReference type="InterPro" id="IPR058567">
    <property type="entry name" value="Ig_TRAPPC9_Trs120_3rd"/>
</dbReference>
<dbReference type="Proteomes" id="UP000092555">
    <property type="component" value="Unassembled WGS sequence"/>
</dbReference>
<proteinExistence type="predicted"/>
<dbReference type="OrthoDB" id="27962at2759"/>
<dbReference type="InterPro" id="IPR058563">
    <property type="entry name" value="Trs120_TRAPPC9_N"/>
</dbReference>
<comment type="caution">
    <text evidence="8">The sequence shown here is derived from an EMBL/GenBank/DDBJ whole genome shotgun (WGS) entry which is preliminary data.</text>
</comment>
<organism evidence="8 9">
    <name type="scientific">Metschnikowia bicuspidata var. bicuspidata NRRL YB-4993</name>
    <dbReference type="NCBI Taxonomy" id="869754"/>
    <lineage>
        <taxon>Eukaryota</taxon>
        <taxon>Fungi</taxon>
        <taxon>Dikarya</taxon>
        <taxon>Ascomycota</taxon>
        <taxon>Saccharomycotina</taxon>
        <taxon>Pichiomycetes</taxon>
        <taxon>Metschnikowiaceae</taxon>
        <taxon>Metschnikowia</taxon>
    </lineage>
</organism>
<dbReference type="InterPro" id="IPR058565">
    <property type="entry name" value="Ig_TRAPPC9_Trs120_1st"/>
</dbReference>
<dbReference type="EMBL" id="LXTC01000005">
    <property type="protein sequence ID" value="OBA20036.1"/>
    <property type="molecule type" value="Genomic_DNA"/>
</dbReference>
<keyword evidence="9" id="KW-1185">Reference proteome</keyword>
<dbReference type="InterPro" id="IPR058564">
    <property type="entry name" value="TPR_TRAPPC9_Trs120"/>
</dbReference>